<keyword evidence="6" id="KW-1133">Transmembrane helix</keyword>
<keyword evidence="6" id="KW-0812">Transmembrane</keyword>
<dbReference type="PANTHER" id="PTHR43390">
    <property type="entry name" value="SIGNAL PEPTIDASE I"/>
    <property type="match status" value="1"/>
</dbReference>
<dbReference type="PRINTS" id="PR00727">
    <property type="entry name" value="LEADERPTASE"/>
</dbReference>
<feature type="compositionally biased region" description="Basic and acidic residues" evidence="7">
    <location>
        <begin position="1"/>
        <end position="11"/>
    </location>
</feature>
<keyword evidence="5 6" id="KW-0378">Hydrolase</keyword>
<comment type="similarity">
    <text evidence="3 6">Belongs to the peptidase S26 family.</text>
</comment>
<dbReference type="SUPFAM" id="SSF51306">
    <property type="entry name" value="LexA/Signal peptidase"/>
    <property type="match status" value="1"/>
</dbReference>
<dbReference type="Gene3D" id="2.10.109.10">
    <property type="entry name" value="Umud Fragment, subunit A"/>
    <property type="match status" value="1"/>
</dbReference>
<dbReference type="EC" id="3.4.21.89" evidence="4 6"/>
<feature type="region of interest" description="Disordered" evidence="7">
    <location>
        <begin position="1"/>
        <end position="23"/>
    </location>
</feature>
<evidence type="ECO:0000256" key="2">
    <source>
        <dbReference type="ARBA" id="ARBA00004401"/>
    </source>
</evidence>
<dbReference type="PROSITE" id="PS00761">
    <property type="entry name" value="SPASE_I_3"/>
    <property type="match status" value="1"/>
</dbReference>
<feature type="domain" description="Peptidase S26" evidence="8">
    <location>
        <begin position="44"/>
        <end position="242"/>
    </location>
</feature>
<proteinExistence type="inferred from homology"/>
<keyword evidence="10" id="KW-1185">Reference proteome</keyword>
<dbReference type="InterPro" id="IPR019533">
    <property type="entry name" value="Peptidase_S26"/>
</dbReference>
<gene>
    <name evidence="9" type="ORF">GCM10022204_34510</name>
</gene>
<evidence type="ECO:0000313" key="10">
    <source>
        <dbReference type="Proteomes" id="UP001500051"/>
    </source>
</evidence>
<protein>
    <recommendedName>
        <fullName evidence="4 6">Signal peptidase I</fullName>
        <ecNumber evidence="4 6">3.4.21.89</ecNumber>
    </recommendedName>
</protein>
<evidence type="ECO:0000259" key="8">
    <source>
        <dbReference type="Pfam" id="PF10502"/>
    </source>
</evidence>
<reference evidence="10" key="1">
    <citation type="journal article" date="2019" name="Int. J. Syst. Evol. Microbiol.">
        <title>The Global Catalogue of Microorganisms (GCM) 10K type strain sequencing project: providing services to taxonomists for standard genome sequencing and annotation.</title>
        <authorList>
            <consortium name="The Broad Institute Genomics Platform"/>
            <consortium name="The Broad Institute Genome Sequencing Center for Infectious Disease"/>
            <person name="Wu L."/>
            <person name="Ma J."/>
        </authorList>
    </citation>
    <scope>NUCLEOTIDE SEQUENCE [LARGE SCALE GENOMIC DNA]</scope>
    <source>
        <strain evidence="10">JCM 16548</strain>
    </source>
</reference>
<evidence type="ECO:0000256" key="4">
    <source>
        <dbReference type="ARBA" id="ARBA00013208"/>
    </source>
</evidence>
<comment type="caution">
    <text evidence="9">The sequence shown here is derived from an EMBL/GenBank/DDBJ whole genome shotgun (WGS) entry which is preliminary data.</text>
</comment>
<name>A0ABP7E3M6_9ACTN</name>
<dbReference type="EMBL" id="BAAAYX010000014">
    <property type="protein sequence ID" value="GAA3712682.1"/>
    <property type="molecule type" value="Genomic_DNA"/>
</dbReference>
<evidence type="ECO:0000256" key="3">
    <source>
        <dbReference type="ARBA" id="ARBA00009370"/>
    </source>
</evidence>
<keyword evidence="6" id="KW-0645">Protease</keyword>
<dbReference type="PANTHER" id="PTHR43390:SF1">
    <property type="entry name" value="CHLOROPLAST PROCESSING PEPTIDASE"/>
    <property type="match status" value="1"/>
</dbReference>
<sequence length="280" mass="29493">MNDRGARRARDTPASPGTAAADDLSILPSKGRQSFGHHAGAFARELLAVVIGAVIVASLLRGFVGQMFIIPSISMQNTLQIDDRVVVEKLSSVKRGQVVVFANPGGWLSGVQPTERGPVGRALEFVGVLPDTSTEHLIKRAVGMPGDHVVCCDTKGRITVNDVPLDESTYLFRSPGGVVADPSQIRFDVVVPADRIFVLGDNRGSSRDSRCHLNDTGAGAMKGENAFVPLDLVVGRAVAVAWPVGDAHRLTVPATYAGVPVPVEPAPLRPVVRAGPEASC</sequence>
<evidence type="ECO:0000313" key="9">
    <source>
        <dbReference type="EMBL" id="GAA3712682.1"/>
    </source>
</evidence>
<organism evidence="9 10">
    <name type="scientific">Microlunatus aurantiacus</name>
    <dbReference type="NCBI Taxonomy" id="446786"/>
    <lineage>
        <taxon>Bacteria</taxon>
        <taxon>Bacillati</taxon>
        <taxon>Actinomycetota</taxon>
        <taxon>Actinomycetes</taxon>
        <taxon>Propionibacteriales</taxon>
        <taxon>Propionibacteriaceae</taxon>
        <taxon>Microlunatus</taxon>
    </lineage>
</organism>
<feature type="transmembrane region" description="Helical" evidence="6">
    <location>
        <begin position="46"/>
        <end position="69"/>
    </location>
</feature>
<dbReference type="InterPro" id="IPR019758">
    <property type="entry name" value="Pept_S26A_signal_pept_1_CS"/>
</dbReference>
<evidence type="ECO:0000256" key="1">
    <source>
        <dbReference type="ARBA" id="ARBA00000677"/>
    </source>
</evidence>
<dbReference type="Proteomes" id="UP001500051">
    <property type="component" value="Unassembled WGS sequence"/>
</dbReference>
<dbReference type="CDD" id="cd06530">
    <property type="entry name" value="S26_SPase_I"/>
    <property type="match status" value="1"/>
</dbReference>
<evidence type="ECO:0000256" key="5">
    <source>
        <dbReference type="ARBA" id="ARBA00022801"/>
    </source>
</evidence>
<evidence type="ECO:0000256" key="7">
    <source>
        <dbReference type="SAM" id="MobiDB-lite"/>
    </source>
</evidence>
<comment type="subcellular location">
    <subcellularLocation>
        <location evidence="2">Cell membrane</location>
        <topology evidence="2">Single-pass type II membrane protein</topology>
    </subcellularLocation>
    <subcellularLocation>
        <location evidence="6">Membrane</location>
        <topology evidence="6">Single-pass type II membrane protein</topology>
    </subcellularLocation>
</comment>
<dbReference type="Pfam" id="PF10502">
    <property type="entry name" value="Peptidase_S26"/>
    <property type="match status" value="1"/>
</dbReference>
<dbReference type="InterPro" id="IPR000223">
    <property type="entry name" value="Pept_S26A_signal_pept_1"/>
</dbReference>
<dbReference type="NCBIfam" id="TIGR02227">
    <property type="entry name" value="sigpep_I_bact"/>
    <property type="match status" value="1"/>
</dbReference>
<keyword evidence="6" id="KW-0472">Membrane</keyword>
<accession>A0ABP7E3M6</accession>
<evidence type="ECO:0000256" key="6">
    <source>
        <dbReference type="RuleBase" id="RU362042"/>
    </source>
</evidence>
<comment type="catalytic activity">
    <reaction evidence="1 6">
        <text>Cleavage of hydrophobic, N-terminal signal or leader sequences from secreted and periplasmic proteins.</text>
        <dbReference type="EC" id="3.4.21.89"/>
    </reaction>
</comment>
<dbReference type="InterPro" id="IPR036286">
    <property type="entry name" value="LexA/Signal_pep-like_sf"/>
</dbReference>